<sequence length="446" mass="48911">MAVTGDDYAALTDLTSNIMKEIWATYKDAVMLDKKNVGWPRVKDNQGGGVETNPETGMWRVRIPYLDSINQQAGPTVSNTRHKAGHSTSLNFYFETKMYDATFGITLSAINMTKSNRVAAVNQLSLEMKNLKTRLHSDLSQDYHMDGSGAKAYLPAADNDATFSVVAPAMVEVGHVINILYYTTDTTERITADDAITAVGEPTWSSGLPTQVITITDTPASTAANDFVVISQQADGTAADSTQTGNAGSITGLGAIFNDANPQPGNYGNRDRTSTYTKNVATVHDGNASSIYPYINTTYFRALDRNMMDKLWEAQLLKGGNVDYILCSPAMEREYISMQEMNTNRTPARVTTVDHSISGPEYRGKPLVQDPYCLPCRMYFLDESAVGKKEVWPVMPWPNAESAMMPATNGVFGFTYTLSTRLEVVSGACWKQALLADIFENHHADV</sequence>
<proteinExistence type="predicted"/>
<reference evidence="1" key="1">
    <citation type="submission" date="2020-03" db="EMBL/GenBank/DDBJ databases">
        <title>The deep terrestrial virosphere.</title>
        <authorList>
            <person name="Holmfeldt K."/>
            <person name="Nilsson E."/>
            <person name="Simone D."/>
            <person name="Lopez-Fernandez M."/>
            <person name="Wu X."/>
            <person name="de Brujin I."/>
            <person name="Lundin D."/>
            <person name="Andersson A."/>
            <person name="Bertilsson S."/>
            <person name="Dopson M."/>
        </authorList>
    </citation>
    <scope>NUCLEOTIDE SEQUENCE</scope>
    <source>
        <strain evidence="1">MM415A01506</strain>
    </source>
</reference>
<dbReference type="EMBL" id="MT142226">
    <property type="protein sequence ID" value="QJA76454.1"/>
    <property type="molecule type" value="Genomic_DNA"/>
</dbReference>
<dbReference type="AlphaFoldDB" id="A0A6M3K2Y7"/>
<dbReference type="InterPro" id="IPR011047">
    <property type="entry name" value="Quinoprotein_ADH-like_sf"/>
</dbReference>
<gene>
    <name evidence="1" type="ORF">MM415A01506_0003</name>
</gene>
<name>A0A6M3K2Y7_9ZZZZ</name>
<dbReference type="SUPFAM" id="SSF50998">
    <property type="entry name" value="Quinoprotein alcohol dehydrogenase-like"/>
    <property type="match status" value="1"/>
</dbReference>
<accession>A0A6M3K2Y7</accession>
<evidence type="ECO:0000313" key="1">
    <source>
        <dbReference type="EMBL" id="QJA76454.1"/>
    </source>
</evidence>
<organism evidence="1">
    <name type="scientific">viral metagenome</name>
    <dbReference type="NCBI Taxonomy" id="1070528"/>
    <lineage>
        <taxon>unclassified sequences</taxon>
        <taxon>metagenomes</taxon>
        <taxon>organismal metagenomes</taxon>
    </lineage>
</organism>
<protein>
    <submittedName>
        <fullName evidence="1">Uncharacterized protein</fullName>
    </submittedName>
</protein>